<dbReference type="AlphaFoldDB" id="A0A952FMI9"/>
<proteinExistence type="predicted"/>
<evidence type="ECO:0000313" key="1">
    <source>
        <dbReference type="EMBL" id="MBW8724954.1"/>
    </source>
</evidence>
<accession>A0A952FMI9</accession>
<evidence type="ECO:0000313" key="2">
    <source>
        <dbReference type="Proteomes" id="UP000700706"/>
    </source>
</evidence>
<dbReference type="Proteomes" id="UP000700706">
    <property type="component" value="Unassembled WGS sequence"/>
</dbReference>
<comment type="caution">
    <text evidence="1">The sequence shown here is derived from an EMBL/GenBank/DDBJ whole genome shotgun (WGS) entry which is preliminary data.</text>
</comment>
<dbReference type="EMBL" id="JAEKLZ010000157">
    <property type="protein sequence ID" value="MBW8724954.1"/>
    <property type="molecule type" value="Genomic_DNA"/>
</dbReference>
<reference evidence="1" key="1">
    <citation type="submission" date="2020-06" db="EMBL/GenBank/DDBJ databases">
        <title>Stable isotope informed genome-resolved metagenomics uncovers potential trophic interactions in rhizosphere soil.</title>
        <authorList>
            <person name="Starr E.P."/>
            <person name="Shi S."/>
            <person name="Blazewicz S.J."/>
            <person name="Koch B.J."/>
            <person name="Probst A.J."/>
            <person name="Hungate B.A."/>
            <person name="Pett-Ridge J."/>
            <person name="Firestone M.K."/>
            <person name="Banfield J.F."/>
        </authorList>
    </citation>
    <scope>NUCLEOTIDE SEQUENCE</scope>
    <source>
        <strain evidence="1">YM_69_17</strain>
    </source>
</reference>
<sequence>MEHAITSFDDLFARWPRQGHLSTDLGVSPQHLRMMRVRRSVPVRFWPRFVAAAARRGIAGVDYDLLVRLHAEEASQRPRRHSTPSRRKP</sequence>
<organism evidence="1 2">
    <name type="scientific">Inquilinus limosus</name>
    <dbReference type="NCBI Taxonomy" id="171674"/>
    <lineage>
        <taxon>Bacteria</taxon>
        <taxon>Pseudomonadati</taxon>
        <taxon>Pseudomonadota</taxon>
        <taxon>Alphaproteobacteria</taxon>
        <taxon>Rhodospirillales</taxon>
        <taxon>Rhodospirillaceae</taxon>
        <taxon>Inquilinus</taxon>
    </lineage>
</organism>
<protein>
    <submittedName>
        <fullName evidence="1">Uncharacterized protein</fullName>
    </submittedName>
</protein>
<name>A0A952FMI9_9PROT</name>
<gene>
    <name evidence="1" type="ORF">JF625_07340</name>
</gene>